<keyword evidence="10" id="KW-1185">Reference proteome</keyword>
<feature type="transmembrane region" description="Helical" evidence="7">
    <location>
        <begin position="792"/>
        <end position="812"/>
    </location>
</feature>
<dbReference type="Pfam" id="PF01490">
    <property type="entry name" value="Aa_trans"/>
    <property type="match status" value="1"/>
</dbReference>
<dbReference type="Pfam" id="PF13410">
    <property type="entry name" value="GST_C_2"/>
    <property type="match status" value="1"/>
</dbReference>
<dbReference type="EMBL" id="CAXAMM010031001">
    <property type="protein sequence ID" value="CAK9067334.1"/>
    <property type="molecule type" value="Genomic_DNA"/>
</dbReference>
<gene>
    <name evidence="9" type="ORF">SCF082_LOCUS34105</name>
</gene>
<reference evidence="9 10" key="1">
    <citation type="submission" date="2024-02" db="EMBL/GenBank/DDBJ databases">
        <authorList>
            <person name="Chen Y."/>
            <person name="Shah S."/>
            <person name="Dougan E. K."/>
            <person name="Thang M."/>
            <person name="Chan C."/>
        </authorList>
    </citation>
    <scope>NUCLEOTIDE SEQUENCE [LARGE SCALE GENOMIC DNA]</scope>
</reference>
<dbReference type="Proteomes" id="UP001642464">
    <property type="component" value="Unassembled WGS sequence"/>
</dbReference>
<evidence type="ECO:0000256" key="5">
    <source>
        <dbReference type="ARBA" id="ARBA00023136"/>
    </source>
</evidence>
<feature type="transmembrane region" description="Helical" evidence="7">
    <location>
        <begin position="628"/>
        <end position="651"/>
    </location>
</feature>
<evidence type="ECO:0000256" key="1">
    <source>
        <dbReference type="ARBA" id="ARBA00004370"/>
    </source>
</evidence>
<dbReference type="InterPro" id="IPR013057">
    <property type="entry name" value="AA_transpt_TM"/>
</dbReference>
<feature type="transmembrane region" description="Helical" evidence="7">
    <location>
        <begin position="558"/>
        <end position="576"/>
    </location>
</feature>
<name>A0ABP0NUW5_9DINO</name>
<dbReference type="Gene3D" id="1.20.1050.10">
    <property type="match status" value="1"/>
</dbReference>
<feature type="transmembrane region" description="Helical" evidence="7">
    <location>
        <begin position="523"/>
        <end position="546"/>
    </location>
</feature>
<feature type="domain" description="Amino acid transporter transmembrane" evidence="8">
    <location>
        <begin position="492"/>
        <end position="867"/>
    </location>
</feature>
<evidence type="ECO:0000256" key="2">
    <source>
        <dbReference type="ARBA" id="ARBA00022448"/>
    </source>
</evidence>
<feature type="transmembrane region" description="Helical" evidence="7">
    <location>
        <begin position="671"/>
        <end position="690"/>
    </location>
</feature>
<evidence type="ECO:0000313" key="10">
    <source>
        <dbReference type="Proteomes" id="UP001642464"/>
    </source>
</evidence>
<comment type="subcellular location">
    <subcellularLocation>
        <location evidence="1">Membrane</location>
    </subcellularLocation>
</comment>
<evidence type="ECO:0000256" key="3">
    <source>
        <dbReference type="ARBA" id="ARBA00022692"/>
    </source>
</evidence>
<dbReference type="InterPro" id="IPR036282">
    <property type="entry name" value="Glutathione-S-Trfase_C_sf"/>
</dbReference>
<protein>
    <recommendedName>
        <fullName evidence="8">Amino acid transporter transmembrane domain-containing protein</fullName>
    </recommendedName>
</protein>
<keyword evidence="3 7" id="KW-0812">Transmembrane</keyword>
<dbReference type="PANTHER" id="PTHR48017">
    <property type="entry name" value="OS05G0424000 PROTEIN-RELATED"/>
    <property type="match status" value="1"/>
</dbReference>
<feature type="transmembrane region" description="Helical" evidence="7">
    <location>
        <begin position="751"/>
        <end position="771"/>
    </location>
</feature>
<feature type="transmembrane region" description="Helical" evidence="7">
    <location>
        <begin position="855"/>
        <end position="873"/>
    </location>
</feature>
<evidence type="ECO:0000313" key="9">
    <source>
        <dbReference type="EMBL" id="CAK9067334.1"/>
    </source>
</evidence>
<feature type="region of interest" description="Disordered" evidence="6">
    <location>
        <begin position="457"/>
        <end position="479"/>
    </location>
</feature>
<dbReference type="CDD" id="cd00299">
    <property type="entry name" value="GST_C_family"/>
    <property type="match status" value="1"/>
</dbReference>
<keyword evidence="5 7" id="KW-0472">Membrane</keyword>
<evidence type="ECO:0000259" key="8">
    <source>
        <dbReference type="Pfam" id="PF01490"/>
    </source>
</evidence>
<comment type="caution">
    <text evidence="9">The sequence shown here is derived from an EMBL/GenBank/DDBJ whole genome shotgun (WGS) entry which is preliminary data.</text>
</comment>
<keyword evidence="2" id="KW-0813">Transport</keyword>
<accession>A0ABP0NUW5</accession>
<proteinExistence type="predicted"/>
<evidence type="ECO:0000256" key="6">
    <source>
        <dbReference type="SAM" id="MobiDB-lite"/>
    </source>
</evidence>
<feature type="transmembrane region" description="Helical" evidence="7">
    <location>
        <begin position="824"/>
        <end position="843"/>
    </location>
</feature>
<sequence length="875" mass="95079">MRRSARRIVEVSWEDLQRAAGPPSPRVFEAKERLFGAAMPQLKFWHDAAGWCPHCMVSWVVLEELRVPYVMDVTPLRAYLKDGEKKKQRMVPVIQLIDEERSSASEWIFEDALKHVGRGEQVCAMLSERFPAELRRAGLTTAPPRAAQSTQWSLFGQLQAAHSAYKRLPGGRPTWGVAGAEPQHQEQLTAALDALETALAASARQTASPSYFLNGSKPNMIDLMLLPMLERVEALLLHPFLQPSRLHLSTWPRIWAMLAEGRRPGVCSFGELTSDAETLLAISLREDPGRTPYTEGTQMDPTSLSVQELQGRSWQRVLLKGSLTLQHYAGLTCQRRRLETAALGWGTPERLEVLTEQVDESVSPGRLDCEVYVADGRRVTAEADGRGGQMDSEDLLAALADPLLGRPDDLGCPDPSKIRCSAASTPDTAPSTPRLGLAGEEPLIIHGIDDELPKRTVSAKSLPDPASPKTGTAPLGSPARVRAPDGDGAMMSVSEASFTLLNFLMNVGQFTLPVLFVRHGWSAVVLIVIGSMLCAHTALLMADSLVQLMRRGVPTPDYAELAVAAVGQNFALLAHACSMTELLTYNCMNLIALGKGVVSVFPMLSMETAMCLCIAISIGLSAVPDRHFAYIALIAALAILAAEGTCVLGGLELPEWEEPELLFSHPLQIPSSFALIIFAAGTHPLIPCLMHNTGTREDFRSSILIGWAMFTAISLALGGGFFYIYGFSIQPLITDNTGRDLSLKTVPGGRALQRMSGIWVSVKLLAAIVPVTRPVSQVIARKIGIQLSVGNGGWRSMLLTLPTLTFMLVSATFMQNEIARFESLIGGIAMGFNALTFPTVTYLQICRPKRLEQRMSAYAICALGMALPVFLVASP</sequence>
<keyword evidence="4 7" id="KW-1133">Transmembrane helix</keyword>
<evidence type="ECO:0000256" key="7">
    <source>
        <dbReference type="SAM" id="Phobius"/>
    </source>
</evidence>
<organism evidence="9 10">
    <name type="scientific">Durusdinium trenchii</name>
    <dbReference type="NCBI Taxonomy" id="1381693"/>
    <lineage>
        <taxon>Eukaryota</taxon>
        <taxon>Sar</taxon>
        <taxon>Alveolata</taxon>
        <taxon>Dinophyceae</taxon>
        <taxon>Suessiales</taxon>
        <taxon>Symbiodiniaceae</taxon>
        <taxon>Durusdinium</taxon>
    </lineage>
</organism>
<feature type="transmembrane region" description="Helical" evidence="7">
    <location>
        <begin position="702"/>
        <end position="725"/>
    </location>
</feature>
<dbReference type="SUPFAM" id="SSF47616">
    <property type="entry name" value="GST C-terminal domain-like"/>
    <property type="match status" value="1"/>
</dbReference>
<evidence type="ECO:0000256" key="4">
    <source>
        <dbReference type="ARBA" id="ARBA00022989"/>
    </source>
</evidence>
<feature type="transmembrane region" description="Helical" evidence="7">
    <location>
        <begin position="596"/>
        <end position="616"/>
    </location>
</feature>